<dbReference type="GO" id="GO:0000964">
    <property type="term" value="P:mitochondrial RNA 5'-end processing"/>
    <property type="evidence" value="ECO:0007669"/>
    <property type="project" value="TreeGrafter"/>
</dbReference>
<dbReference type="AlphaFoldDB" id="M2NCS8"/>
<evidence type="ECO:0008006" key="4">
    <source>
        <dbReference type="Google" id="ProtNLM"/>
    </source>
</evidence>
<sequence>MPSKPGNTLPAPPADKAFSEAVEGGKLTPGEADDKSRAAFLEATGSAAESVDTSYNEEPLVSASAPYQATIESSDIKSISSSELQVTPLHIPQPPVPPLQYGLERALFNPGVYQLQDPHSRVYNFDPYLEKVMPINEFDFNALKAYKSSSQDDILSTLAKEHGKTYVGSTSSMTGTLAHFHYLLSNWRELNLNMLSKGFAETSATFTQINRAPNAIFLRWQNGTYAIDADKEMDGANVLMMLGKSMEKLLTVPREEYERYRRGNTSNPITNAEKEEPEAYEYTTQGDFLMRSQLDAHDPRLPGTGMFDLKTRAVLPIRMDAEEYEQMLGYEIFSLQGKWESYEREYYDMMRSTMLKYMLQARMGRMDGIFVAYHNIERIFGFQYLPIAELDRAIHGQIDRSLGDQEFRTSLNLFNEVLNMATEKLPETSLRLHFEAAPTPANMMWVFAEPMEEAEVENIQGATKVRRAEFERKMMGIEPETAATEVKDDVEPDVGFEAESDTSATSIAAPPVEPTAEQLTEEGIKPLFAATVIIQNFVNGLPCENNRPVNFKPSDKWEVQYILKEAPLTEAEKWARYEDCKARRRKILIGAAAEEGDSGDGEEGGIVRKYQSTSKKDRWYFAHLKEMVARGREFRRRMDKLEERREKVVVGMPVPEKVVDVSADTGNAVTIKELEGVESYMDWLYQHQGRK</sequence>
<dbReference type="OrthoDB" id="10249045at2759"/>
<dbReference type="InterPro" id="IPR013943">
    <property type="entry name" value="Pet127"/>
</dbReference>
<dbReference type="OMA" id="PEAYHYS"/>
<name>M2NCS8_BAUPA</name>
<dbReference type="GeneID" id="19116468"/>
<dbReference type="GO" id="GO:0005740">
    <property type="term" value="C:mitochondrial envelope"/>
    <property type="evidence" value="ECO:0007669"/>
    <property type="project" value="TreeGrafter"/>
</dbReference>
<keyword evidence="3" id="KW-1185">Reference proteome</keyword>
<dbReference type="HOGENOM" id="CLU_003477_0_2_1"/>
<reference evidence="2 3" key="1">
    <citation type="journal article" date="2012" name="PLoS Pathog.">
        <title>Diverse lifestyles and strategies of plant pathogenesis encoded in the genomes of eighteen Dothideomycetes fungi.</title>
        <authorList>
            <person name="Ohm R.A."/>
            <person name="Feau N."/>
            <person name="Henrissat B."/>
            <person name="Schoch C.L."/>
            <person name="Horwitz B.A."/>
            <person name="Barry K.W."/>
            <person name="Condon B.J."/>
            <person name="Copeland A.C."/>
            <person name="Dhillon B."/>
            <person name="Glaser F."/>
            <person name="Hesse C.N."/>
            <person name="Kosti I."/>
            <person name="LaButti K."/>
            <person name="Lindquist E.A."/>
            <person name="Lucas S."/>
            <person name="Salamov A.A."/>
            <person name="Bradshaw R.E."/>
            <person name="Ciuffetti L."/>
            <person name="Hamelin R.C."/>
            <person name="Kema G.H.J."/>
            <person name="Lawrence C."/>
            <person name="Scott J.A."/>
            <person name="Spatafora J.W."/>
            <person name="Turgeon B.G."/>
            <person name="de Wit P.J.G.M."/>
            <person name="Zhong S."/>
            <person name="Goodwin S.B."/>
            <person name="Grigoriev I.V."/>
        </authorList>
    </citation>
    <scope>NUCLEOTIDE SEQUENCE [LARGE SCALE GENOMIC DNA]</scope>
    <source>
        <strain evidence="2 3">UAMH 10762</strain>
    </source>
</reference>
<dbReference type="PANTHER" id="PTHR31014">
    <property type="entry name" value="MITOCHONDRIAL TRANSLATION SYSTEM COMPONENT PET127-RELATED"/>
    <property type="match status" value="1"/>
</dbReference>
<evidence type="ECO:0000256" key="1">
    <source>
        <dbReference type="SAM" id="MobiDB-lite"/>
    </source>
</evidence>
<protein>
    <recommendedName>
        <fullName evidence="4">Pet127-domain-containing protein</fullName>
    </recommendedName>
</protein>
<evidence type="ECO:0000313" key="2">
    <source>
        <dbReference type="EMBL" id="EMC96984.1"/>
    </source>
</evidence>
<dbReference type="STRING" id="717646.M2NCS8"/>
<dbReference type="KEGG" id="bcom:BAUCODRAFT_68811"/>
<dbReference type="Pfam" id="PF08634">
    <property type="entry name" value="Pet127"/>
    <property type="match status" value="1"/>
</dbReference>
<dbReference type="Proteomes" id="UP000011761">
    <property type="component" value="Unassembled WGS sequence"/>
</dbReference>
<dbReference type="eggNOG" id="ENOG502QPU6">
    <property type="taxonomic scope" value="Eukaryota"/>
</dbReference>
<gene>
    <name evidence="2" type="ORF">BAUCODRAFT_68811</name>
</gene>
<evidence type="ECO:0000313" key="3">
    <source>
        <dbReference type="Proteomes" id="UP000011761"/>
    </source>
</evidence>
<dbReference type="EMBL" id="KB445554">
    <property type="protein sequence ID" value="EMC96984.1"/>
    <property type="molecule type" value="Genomic_DNA"/>
</dbReference>
<accession>M2NCS8</accession>
<organism evidence="2 3">
    <name type="scientific">Baudoinia panamericana (strain UAMH 10762)</name>
    <name type="common">Angels' share fungus</name>
    <name type="synonym">Baudoinia compniacensis (strain UAMH 10762)</name>
    <dbReference type="NCBI Taxonomy" id="717646"/>
    <lineage>
        <taxon>Eukaryota</taxon>
        <taxon>Fungi</taxon>
        <taxon>Dikarya</taxon>
        <taxon>Ascomycota</taxon>
        <taxon>Pezizomycotina</taxon>
        <taxon>Dothideomycetes</taxon>
        <taxon>Dothideomycetidae</taxon>
        <taxon>Mycosphaerellales</taxon>
        <taxon>Teratosphaeriaceae</taxon>
        <taxon>Baudoinia</taxon>
    </lineage>
</organism>
<feature type="region of interest" description="Disordered" evidence="1">
    <location>
        <begin position="1"/>
        <end position="35"/>
    </location>
</feature>
<dbReference type="PANTHER" id="PTHR31014:SF0">
    <property type="entry name" value="MITOCHONDRIAL TRANSLATION SYSTEM COMPONENT PET127-RELATED"/>
    <property type="match status" value="1"/>
</dbReference>
<proteinExistence type="predicted"/>
<dbReference type="RefSeq" id="XP_007675464.1">
    <property type="nucleotide sequence ID" value="XM_007677274.1"/>
</dbReference>